<feature type="active site" description="Proton donor/acceptor" evidence="7">
    <location>
        <position position="181"/>
    </location>
</feature>
<dbReference type="Pfam" id="PF01177">
    <property type="entry name" value="Asp_Glu_race"/>
    <property type="match status" value="1"/>
</dbReference>
<sequence length="267" mass="30009">MIGVFDSGLGGLTVVKELLLKVKGYKIVYFGDTARTPYGTKSPETVTRYAVENTRFLLKLGAKIIVVACHTASSTAMPVLKQTFPEIPFFEVVTPSMEKALRLTKSKKIGLIGTRTTVESRVYDRLFAEKDPEIKLYSNPAPLLVPLIEEGWLKKPETRRIVKKYLIPLKMRGIDTLILGCTHYPIIKKLIQEKAGKRIKLVDPSEEVASNVANFIEEHPEVKTTLETNGLEIFVSDLTAYFGKIAEMFLGRKVELKKVSIEEMVNF</sequence>
<dbReference type="EC" id="5.1.1.3" evidence="2 7"/>
<dbReference type="PANTHER" id="PTHR21198:SF2">
    <property type="entry name" value="GLUTAMATE RACEMASE"/>
    <property type="match status" value="1"/>
</dbReference>
<dbReference type="RefSeq" id="WP_038062787.1">
    <property type="nucleotide sequence ID" value="NZ_CP008796.1"/>
</dbReference>
<dbReference type="eggNOG" id="COG0796">
    <property type="taxonomic scope" value="Bacteria"/>
</dbReference>
<evidence type="ECO:0000256" key="1">
    <source>
        <dbReference type="ARBA" id="ARBA00001602"/>
    </source>
</evidence>
<dbReference type="PaxDb" id="289377-HL41_08190"/>
<evidence type="ECO:0000256" key="2">
    <source>
        <dbReference type="ARBA" id="ARBA00013090"/>
    </source>
</evidence>
<dbReference type="EMBL" id="CP008796">
    <property type="protein sequence ID" value="AIH04636.1"/>
    <property type="molecule type" value="Genomic_DNA"/>
</dbReference>
<keyword evidence="9" id="KW-1185">Reference proteome</keyword>
<feature type="active site" description="Proton donor/acceptor" evidence="7">
    <location>
        <position position="69"/>
    </location>
</feature>
<dbReference type="SUPFAM" id="SSF53681">
    <property type="entry name" value="Aspartate/glutamate racemase"/>
    <property type="match status" value="2"/>
</dbReference>
<organism evidence="8 9">
    <name type="scientific">Thermodesulfobacterium commune DSM 2178</name>
    <dbReference type="NCBI Taxonomy" id="289377"/>
    <lineage>
        <taxon>Bacteria</taxon>
        <taxon>Pseudomonadati</taxon>
        <taxon>Thermodesulfobacteriota</taxon>
        <taxon>Thermodesulfobacteria</taxon>
        <taxon>Thermodesulfobacteriales</taxon>
        <taxon>Thermodesulfobacteriaceae</taxon>
        <taxon>Thermodesulfobacterium</taxon>
    </lineage>
</organism>
<evidence type="ECO:0000256" key="6">
    <source>
        <dbReference type="ARBA" id="ARBA00023316"/>
    </source>
</evidence>
<dbReference type="InterPro" id="IPR001920">
    <property type="entry name" value="Asp/Glu_race"/>
</dbReference>
<dbReference type="PROSITE" id="PS00924">
    <property type="entry name" value="ASP_GLU_RACEMASE_2"/>
    <property type="match status" value="1"/>
</dbReference>
<dbReference type="InterPro" id="IPR015942">
    <property type="entry name" value="Asp/Glu/hydantoin_racemase"/>
</dbReference>
<dbReference type="InterPro" id="IPR033134">
    <property type="entry name" value="Asp/Glu_racemase_AS_2"/>
</dbReference>
<proteinExistence type="inferred from homology"/>
<feature type="binding site" evidence="7">
    <location>
        <begin position="38"/>
        <end position="39"/>
    </location>
    <ligand>
        <name>substrate</name>
    </ligand>
</feature>
<comment type="similarity">
    <text evidence="7">Belongs to the aspartate/glutamate racemases family.</text>
</comment>
<dbReference type="UniPathway" id="UPA00219"/>
<keyword evidence="6 7" id="KW-0961">Cell wall biogenesis/degradation</keyword>
<gene>
    <name evidence="7" type="primary">murI</name>
    <name evidence="8" type="ORF">HL41_08190</name>
</gene>
<dbReference type="GO" id="GO:0008360">
    <property type="term" value="P:regulation of cell shape"/>
    <property type="evidence" value="ECO:0007669"/>
    <property type="project" value="UniProtKB-KW"/>
</dbReference>
<keyword evidence="3 7" id="KW-0133">Cell shape</keyword>
<accession>A0A075WUT3</accession>
<protein>
    <recommendedName>
        <fullName evidence="2 7">Glutamate racemase</fullName>
        <ecNumber evidence="2 7">5.1.1.3</ecNumber>
    </recommendedName>
</protein>
<dbReference type="OrthoDB" id="9801055at2"/>
<comment type="catalytic activity">
    <reaction evidence="1 7">
        <text>L-glutamate = D-glutamate</text>
        <dbReference type="Rhea" id="RHEA:12813"/>
        <dbReference type="ChEBI" id="CHEBI:29985"/>
        <dbReference type="ChEBI" id="CHEBI:29986"/>
        <dbReference type="EC" id="5.1.1.3"/>
    </reaction>
</comment>
<dbReference type="Gene3D" id="3.40.50.1860">
    <property type="match status" value="2"/>
</dbReference>
<comment type="pathway">
    <text evidence="7">Cell wall biogenesis; peptidoglycan biosynthesis.</text>
</comment>
<reference evidence="8 9" key="1">
    <citation type="journal article" date="2015" name="Genome Announc.">
        <title>Genome Sequence of a Sulfate-Reducing Thermophilic Bacterium, Thermodesulfobacterium commune DSM 2178T (Phylum Thermodesulfobacteria).</title>
        <authorList>
            <person name="Bhatnagar S."/>
            <person name="Badger J.H."/>
            <person name="Madupu R."/>
            <person name="Khouri H.M."/>
            <person name="O'Connor E.M."/>
            <person name="Robb F.T."/>
            <person name="Ward N.L."/>
            <person name="Eisen J.A."/>
        </authorList>
    </citation>
    <scope>NUCLEOTIDE SEQUENCE [LARGE SCALE GENOMIC DNA]</scope>
    <source>
        <strain evidence="8 9">DSM 2178</strain>
    </source>
</reference>
<dbReference type="STRING" id="289377.HL41_08190"/>
<dbReference type="AlphaFoldDB" id="A0A075WUT3"/>
<evidence type="ECO:0000256" key="5">
    <source>
        <dbReference type="ARBA" id="ARBA00023235"/>
    </source>
</evidence>
<dbReference type="Proteomes" id="UP000028481">
    <property type="component" value="Chromosome"/>
</dbReference>
<name>A0A075WUT3_9BACT</name>
<dbReference type="FunFam" id="3.40.50.1860:FF:000001">
    <property type="entry name" value="Glutamate racemase"/>
    <property type="match status" value="1"/>
</dbReference>
<dbReference type="InterPro" id="IPR004391">
    <property type="entry name" value="Glu_race"/>
</dbReference>
<dbReference type="GO" id="GO:0071555">
    <property type="term" value="P:cell wall organization"/>
    <property type="evidence" value="ECO:0007669"/>
    <property type="project" value="UniProtKB-KW"/>
</dbReference>
<dbReference type="GO" id="GO:0009252">
    <property type="term" value="P:peptidoglycan biosynthetic process"/>
    <property type="evidence" value="ECO:0007669"/>
    <property type="project" value="UniProtKB-UniRule"/>
</dbReference>
<evidence type="ECO:0000313" key="8">
    <source>
        <dbReference type="EMBL" id="AIH04636.1"/>
    </source>
</evidence>
<dbReference type="HAMAP" id="MF_00258">
    <property type="entry name" value="Glu_racemase"/>
    <property type="match status" value="1"/>
</dbReference>
<dbReference type="GO" id="GO:0008881">
    <property type="term" value="F:glutamate racemase activity"/>
    <property type="evidence" value="ECO:0007669"/>
    <property type="project" value="UniProtKB-UniRule"/>
</dbReference>
<evidence type="ECO:0000256" key="7">
    <source>
        <dbReference type="HAMAP-Rule" id="MF_00258"/>
    </source>
</evidence>
<dbReference type="HOGENOM" id="CLU_052344_0_2_0"/>
<feature type="binding site" evidence="7">
    <location>
        <begin position="182"/>
        <end position="183"/>
    </location>
    <ligand>
        <name>substrate</name>
    </ligand>
</feature>
<evidence type="ECO:0000256" key="3">
    <source>
        <dbReference type="ARBA" id="ARBA00022960"/>
    </source>
</evidence>
<comment type="function">
    <text evidence="7">Provides the (R)-glutamate required for cell wall biosynthesis.</text>
</comment>
<evidence type="ECO:0000313" key="9">
    <source>
        <dbReference type="Proteomes" id="UP000028481"/>
    </source>
</evidence>
<comment type="caution">
    <text evidence="7">Lacks conserved residue(s) required for the propagation of feature annotation.</text>
</comment>
<dbReference type="PANTHER" id="PTHR21198">
    <property type="entry name" value="GLUTAMATE RACEMASE"/>
    <property type="match status" value="1"/>
</dbReference>
<dbReference type="KEGG" id="tcm:HL41_08190"/>
<keyword evidence="4 7" id="KW-0573">Peptidoglycan synthesis</keyword>
<dbReference type="NCBIfam" id="TIGR00067">
    <property type="entry name" value="glut_race"/>
    <property type="match status" value="1"/>
</dbReference>
<evidence type="ECO:0000256" key="4">
    <source>
        <dbReference type="ARBA" id="ARBA00022984"/>
    </source>
</evidence>
<feature type="binding site" evidence="7">
    <location>
        <begin position="6"/>
        <end position="7"/>
    </location>
    <ligand>
        <name>substrate</name>
    </ligand>
</feature>
<keyword evidence="5 7" id="KW-0413">Isomerase</keyword>